<dbReference type="Proteomes" id="UP000007113">
    <property type="component" value="Chromosome"/>
</dbReference>
<organism evidence="2 3">
    <name type="scientific">Granulicella mallensis (strain ATCC BAA-1857 / DSM 23137 / MP5ACTX8)</name>
    <dbReference type="NCBI Taxonomy" id="682795"/>
    <lineage>
        <taxon>Bacteria</taxon>
        <taxon>Pseudomonadati</taxon>
        <taxon>Acidobacteriota</taxon>
        <taxon>Terriglobia</taxon>
        <taxon>Terriglobales</taxon>
        <taxon>Acidobacteriaceae</taxon>
        <taxon>Granulicella</taxon>
    </lineage>
</organism>
<keyword evidence="1" id="KW-0732">Signal</keyword>
<evidence type="ECO:0008006" key="4">
    <source>
        <dbReference type="Google" id="ProtNLM"/>
    </source>
</evidence>
<dbReference type="RefSeq" id="WP_014264219.1">
    <property type="nucleotide sequence ID" value="NC_016631.1"/>
</dbReference>
<accession>G8NV48</accession>
<dbReference type="OrthoDB" id="119930at2"/>
<dbReference type="AlphaFoldDB" id="G8NV48"/>
<dbReference type="eggNOG" id="ENOG50337KX">
    <property type="taxonomic scope" value="Bacteria"/>
</dbReference>
<evidence type="ECO:0000313" key="2">
    <source>
        <dbReference type="EMBL" id="AEU35337.1"/>
    </source>
</evidence>
<feature type="chain" id="PRO_5003513051" description="DUF4136 domain-containing protein" evidence="1">
    <location>
        <begin position="22"/>
        <end position="172"/>
    </location>
</feature>
<protein>
    <recommendedName>
        <fullName evidence="4">DUF4136 domain-containing protein</fullName>
    </recommendedName>
</protein>
<dbReference type="HOGENOM" id="CLU_1553116_0_0_0"/>
<evidence type="ECO:0000313" key="3">
    <source>
        <dbReference type="Proteomes" id="UP000007113"/>
    </source>
</evidence>
<dbReference type="EMBL" id="CP003130">
    <property type="protein sequence ID" value="AEU35337.1"/>
    <property type="molecule type" value="Genomic_DNA"/>
</dbReference>
<name>G8NV48_GRAMM</name>
<proteinExistence type="predicted"/>
<evidence type="ECO:0000256" key="1">
    <source>
        <dbReference type="SAM" id="SignalP"/>
    </source>
</evidence>
<dbReference type="KEGG" id="gma:AciX8_0990"/>
<feature type="signal peptide" evidence="1">
    <location>
        <begin position="1"/>
        <end position="21"/>
    </location>
</feature>
<dbReference type="STRING" id="682795.AciX8_0990"/>
<gene>
    <name evidence="2" type="ordered locus">AciX8_0990</name>
</gene>
<sequence precursor="true">MKQLRLFLLLSLALLPGALQAQQLPGKAPFPTPLVAGKKVFVSNAGADSGLFPHPFSGDTARAYNELYAALASDKTFSLTSSPAEADLVFEIQLMAPKGPAFGDNQGAKVKGAADPLPMFRLVVYDRPTHYILWTFTESVDVAYLQKTHDRNFDDGIAALVNDLKTVVTPAP</sequence>
<keyword evidence="3" id="KW-1185">Reference proteome</keyword>
<reference evidence="2 3" key="1">
    <citation type="submission" date="2011-11" db="EMBL/GenBank/DDBJ databases">
        <title>Complete sequence of Granulicella mallensis MP5ACTX8.</title>
        <authorList>
            <consortium name="US DOE Joint Genome Institute"/>
            <person name="Lucas S."/>
            <person name="Copeland A."/>
            <person name="Lapidus A."/>
            <person name="Cheng J.-F."/>
            <person name="Goodwin L."/>
            <person name="Pitluck S."/>
            <person name="Peters L."/>
            <person name="Lu M."/>
            <person name="Detter J.C."/>
            <person name="Han C."/>
            <person name="Tapia R."/>
            <person name="Land M."/>
            <person name="Hauser L."/>
            <person name="Kyrpides N."/>
            <person name="Ivanova N."/>
            <person name="Mikhailova N."/>
            <person name="Pagani I."/>
            <person name="Rawat S."/>
            <person name="Mannisto M."/>
            <person name="Haggblom M."/>
            <person name="Woyke T."/>
        </authorList>
    </citation>
    <scope>NUCLEOTIDE SEQUENCE [LARGE SCALE GENOMIC DNA]</scope>
    <source>
        <strain evidence="3">ATCC BAA-1857 / DSM 23137 / MP5ACTX8</strain>
    </source>
</reference>